<keyword evidence="2" id="KW-1185">Reference proteome</keyword>
<protein>
    <submittedName>
        <fullName evidence="1">Uncharacterized protein</fullName>
    </submittedName>
</protein>
<gene>
    <name evidence="1" type="ORF">BDV26DRAFT_273615</name>
</gene>
<dbReference type="EMBL" id="ML736346">
    <property type="protein sequence ID" value="KAE8372678.1"/>
    <property type="molecule type" value="Genomic_DNA"/>
</dbReference>
<organism evidence="1 2">
    <name type="scientific">Aspergillus bertholletiae</name>
    <dbReference type="NCBI Taxonomy" id="1226010"/>
    <lineage>
        <taxon>Eukaryota</taxon>
        <taxon>Fungi</taxon>
        <taxon>Dikarya</taxon>
        <taxon>Ascomycota</taxon>
        <taxon>Pezizomycotina</taxon>
        <taxon>Eurotiomycetes</taxon>
        <taxon>Eurotiomycetidae</taxon>
        <taxon>Eurotiales</taxon>
        <taxon>Aspergillaceae</taxon>
        <taxon>Aspergillus</taxon>
        <taxon>Aspergillus subgen. Circumdati</taxon>
    </lineage>
</organism>
<evidence type="ECO:0000313" key="2">
    <source>
        <dbReference type="Proteomes" id="UP000326198"/>
    </source>
</evidence>
<dbReference type="Proteomes" id="UP000326198">
    <property type="component" value="Unassembled WGS sequence"/>
</dbReference>
<evidence type="ECO:0000313" key="1">
    <source>
        <dbReference type="EMBL" id="KAE8372678.1"/>
    </source>
</evidence>
<name>A0A5N7AUX8_9EURO</name>
<sequence length="61" mass="7130">MPMLGFEHGYYLHWWPPQSMSRLLSSLENGNATKRRSRRSYSNIFISSMRIGPRIGSAPRF</sequence>
<dbReference type="AlphaFoldDB" id="A0A5N7AUX8"/>
<reference evidence="1 2" key="1">
    <citation type="submission" date="2019-04" db="EMBL/GenBank/DDBJ databases">
        <title>Friends and foes A comparative genomics studyof 23 Aspergillus species from section Flavi.</title>
        <authorList>
            <consortium name="DOE Joint Genome Institute"/>
            <person name="Kjaerbolling I."/>
            <person name="Vesth T."/>
            <person name="Frisvad J.C."/>
            <person name="Nybo J.L."/>
            <person name="Theobald S."/>
            <person name="Kildgaard S."/>
            <person name="Isbrandt T."/>
            <person name="Kuo A."/>
            <person name="Sato A."/>
            <person name="Lyhne E.K."/>
            <person name="Kogle M.E."/>
            <person name="Wiebenga A."/>
            <person name="Kun R.S."/>
            <person name="Lubbers R.J."/>
            <person name="Makela M.R."/>
            <person name="Barry K."/>
            <person name="Chovatia M."/>
            <person name="Clum A."/>
            <person name="Daum C."/>
            <person name="Haridas S."/>
            <person name="He G."/>
            <person name="LaButti K."/>
            <person name="Lipzen A."/>
            <person name="Mondo S."/>
            <person name="Riley R."/>
            <person name="Salamov A."/>
            <person name="Simmons B.A."/>
            <person name="Magnuson J.K."/>
            <person name="Henrissat B."/>
            <person name="Mortensen U.H."/>
            <person name="Larsen T.O."/>
            <person name="Devries R.P."/>
            <person name="Grigoriev I.V."/>
            <person name="Machida M."/>
            <person name="Baker S.E."/>
            <person name="Andersen M.R."/>
        </authorList>
    </citation>
    <scope>NUCLEOTIDE SEQUENCE [LARGE SCALE GENOMIC DNA]</scope>
    <source>
        <strain evidence="1 2">IBT 29228</strain>
    </source>
</reference>
<proteinExistence type="predicted"/>
<accession>A0A5N7AUX8</accession>